<dbReference type="Proteomes" id="UP000002195">
    <property type="component" value="Unassembled WGS sequence"/>
</dbReference>
<dbReference type="Pfam" id="PF01423">
    <property type="entry name" value="LSM"/>
    <property type="match status" value="1"/>
</dbReference>
<reference evidence="3 4" key="1">
    <citation type="journal article" date="2005" name="Nature">
        <title>The genome of the social amoeba Dictyostelium discoideum.</title>
        <authorList>
            <consortium name="The Dictyostelium discoideum Sequencing Consortium"/>
            <person name="Eichinger L."/>
            <person name="Pachebat J.A."/>
            <person name="Glockner G."/>
            <person name="Rajandream M.A."/>
            <person name="Sucgang R."/>
            <person name="Berriman M."/>
            <person name="Song J."/>
            <person name="Olsen R."/>
            <person name="Szafranski K."/>
            <person name="Xu Q."/>
            <person name="Tunggal B."/>
            <person name="Kummerfeld S."/>
            <person name="Madera M."/>
            <person name="Konfortov B.A."/>
            <person name="Rivero F."/>
            <person name="Bankier A.T."/>
            <person name="Lehmann R."/>
            <person name="Hamlin N."/>
            <person name="Davies R."/>
            <person name="Gaudet P."/>
            <person name="Fey P."/>
            <person name="Pilcher K."/>
            <person name="Chen G."/>
            <person name="Saunders D."/>
            <person name="Sodergren E."/>
            <person name="Davis P."/>
            <person name="Kerhornou A."/>
            <person name="Nie X."/>
            <person name="Hall N."/>
            <person name="Anjard C."/>
            <person name="Hemphill L."/>
            <person name="Bason N."/>
            <person name="Farbrother P."/>
            <person name="Desany B."/>
            <person name="Just E."/>
            <person name="Morio T."/>
            <person name="Rost R."/>
            <person name="Churcher C."/>
            <person name="Cooper J."/>
            <person name="Haydock S."/>
            <person name="van Driessche N."/>
            <person name="Cronin A."/>
            <person name="Goodhead I."/>
            <person name="Muzny D."/>
            <person name="Mourier T."/>
            <person name="Pain A."/>
            <person name="Lu M."/>
            <person name="Harper D."/>
            <person name="Lindsay R."/>
            <person name="Hauser H."/>
            <person name="James K."/>
            <person name="Quiles M."/>
            <person name="Madan Babu M."/>
            <person name="Saito T."/>
            <person name="Buchrieser C."/>
            <person name="Wardroper A."/>
            <person name="Felder M."/>
            <person name="Thangavelu M."/>
            <person name="Johnson D."/>
            <person name="Knights A."/>
            <person name="Loulseged H."/>
            <person name="Mungall K."/>
            <person name="Oliver K."/>
            <person name="Price C."/>
            <person name="Quail M.A."/>
            <person name="Urushihara H."/>
            <person name="Hernandez J."/>
            <person name="Rabbinowitsch E."/>
            <person name="Steffen D."/>
            <person name="Sanders M."/>
            <person name="Ma J."/>
            <person name="Kohara Y."/>
            <person name="Sharp S."/>
            <person name="Simmonds M."/>
            <person name="Spiegler S."/>
            <person name="Tivey A."/>
            <person name="Sugano S."/>
            <person name="White B."/>
            <person name="Walker D."/>
            <person name="Woodward J."/>
            <person name="Winckler T."/>
            <person name="Tanaka Y."/>
            <person name="Shaulsky G."/>
            <person name="Schleicher M."/>
            <person name="Weinstock G."/>
            <person name="Rosenthal A."/>
            <person name="Cox E.C."/>
            <person name="Chisholm R.L."/>
            <person name="Gibbs R."/>
            <person name="Loomis W.F."/>
            <person name="Platzer M."/>
            <person name="Kay R.R."/>
            <person name="Williams J."/>
            <person name="Dear P.H."/>
            <person name="Noegel A.A."/>
            <person name="Barrell B."/>
            <person name="Kuspa A."/>
        </authorList>
    </citation>
    <scope>NUCLEOTIDE SEQUENCE [LARGE SCALE GENOMIC DNA]</scope>
    <source>
        <strain evidence="3 4">AX4</strain>
    </source>
</reference>
<dbReference type="eggNOG" id="ENOG502RIGJ">
    <property type="taxonomic scope" value="Eukaryota"/>
</dbReference>
<dbReference type="Gene3D" id="2.30.30.100">
    <property type="match status" value="1"/>
</dbReference>
<dbReference type="AlphaFoldDB" id="Q55DS0"/>
<accession>Q55DS0</accession>
<dbReference type="InterPro" id="IPR010920">
    <property type="entry name" value="LSM_dom_sf"/>
</dbReference>
<dbReference type="PANTHER" id="PTHR10701">
    <property type="entry name" value="SMALL NUCLEAR RIBONUCLEOPROTEIN-ASSOCIATED PROTEIN B AND N"/>
    <property type="match status" value="1"/>
</dbReference>
<feature type="domain" description="Sm" evidence="2">
    <location>
        <begin position="28"/>
        <end position="85"/>
    </location>
</feature>
<dbReference type="GeneID" id="8617009"/>
<dbReference type="OMA" id="NHEPNES"/>
<proteinExistence type="predicted"/>
<evidence type="ECO:0000256" key="1">
    <source>
        <dbReference type="SAM" id="MobiDB-lite"/>
    </source>
</evidence>
<gene>
    <name evidence="3" type="ORF">DDB_G0269552</name>
</gene>
<evidence type="ECO:0000313" key="3">
    <source>
        <dbReference type="EMBL" id="EAL72126.1"/>
    </source>
</evidence>
<dbReference type="SMR" id="Q55DS0"/>
<dbReference type="PaxDb" id="44689-DDB0305222"/>
<dbReference type="EMBL" id="AAFI02000005">
    <property type="protein sequence ID" value="EAL72126.1"/>
    <property type="molecule type" value="Genomic_DNA"/>
</dbReference>
<organism evidence="3 4">
    <name type="scientific">Dictyostelium discoideum</name>
    <name type="common">Social amoeba</name>
    <dbReference type="NCBI Taxonomy" id="44689"/>
    <lineage>
        <taxon>Eukaryota</taxon>
        <taxon>Amoebozoa</taxon>
        <taxon>Evosea</taxon>
        <taxon>Eumycetozoa</taxon>
        <taxon>Dictyostelia</taxon>
        <taxon>Dictyosteliales</taxon>
        <taxon>Dictyosteliaceae</taxon>
        <taxon>Dictyostelium</taxon>
    </lineage>
</organism>
<dbReference type="STRING" id="44689.Q55DS0"/>
<dbReference type="dictyBase" id="DDB_G0269552">
    <property type="gene designation" value="lsmd1"/>
</dbReference>
<dbReference type="InParanoid" id="Q55DS0"/>
<evidence type="ECO:0000259" key="2">
    <source>
        <dbReference type="Pfam" id="PF01423"/>
    </source>
</evidence>
<dbReference type="PANTHER" id="PTHR10701:SF5">
    <property type="entry name" value="N-ALPHA-ACETYLTRANSFERASE 38, NATC AUXILIARY SUBUNIT"/>
    <property type="match status" value="1"/>
</dbReference>
<keyword evidence="4" id="KW-1185">Reference proteome</keyword>
<name>Q55DS0_DICDI</name>
<dbReference type="VEuPathDB" id="AmoebaDB:DDB_G0269552"/>
<dbReference type="InterPro" id="IPR050914">
    <property type="entry name" value="snRNP_SmB/NAA38-like"/>
</dbReference>
<dbReference type="RefSeq" id="XP_646061.1">
    <property type="nucleotide sequence ID" value="XM_640969.1"/>
</dbReference>
<sequence>MEEVVSQVENIENHEPNESITSEAIKKVQEWMDHEIQIIATGNRMIKGVFTCFDKQQNILLNYAYEDVVLPDGQTIRKELGVVFVPMRHVISCLVLEKKIKQKQQEEKKEEQQD</sequence>
<evidence type="ECO:0000313" key="4">
    <source>
        <dbReference type="Proteomes" id="UP000002195"/>
    </source>
</evidence>
<feature type="region of interest" description="Disordered" evidence="1">
    <location>
        <begin position="1"/>
        <end position="22"/>
    </location>
</feature>
<dbReference type="SUPFAM" id="SSF50182">
    <property type="entry name" value="Sm-like ribonucleoproteins"/>
    <property type="match status" value="1"/>
</dbReference>
<comment type="caution">
    <text evidence="3">The sequence shown here is derived from an EMBL/GenBank/DDBJ whole genome shotgun (WGS) entry which is preliminary data.</text>
</comment>
<dbReference type="KEGG" id="ddi:DDB_G0269552"/>
<dbReference type="InterPro" id="IPR001163">
    <property type="entry name" value="Sm_dom_euk/arc"/>
</dbReference>
<dbReference type="HOGENOM" id="CLU_2125737_0_0_1"/>
<protein>
    <recommendedName>
        <fullName evidence="2">Sm domain-containing protein</fullName>
    </recommendedName>
</protein>